<dbReference type="Gene3D" id="1.20.1250.20">
    <property type="entry name" value="MFS general substrate transporter like domains"/>
    <property type="match status" value="2"/>
</dbReference>
<dbReference type="GO" id="GO:0005886">
    <property type="term" value="C:plasma membrane"/>
    <property type="evidence" value="ECO:0007669"/>
    <property type="project" value="UniProtKB-SubCell"/>
</dbReference>
<feature type="transmembrane region" description="Helical" evidence="7">
    <location>
        <begin position="137"/>
        <end position="159"/>
    </location>
</feature>
<feature type="transmembrane region" description="Helical" evidence="7">
    <location>
        <begin position="43"/>
        <end position="67"/>
    </location>
</feature>
<dbReference type="PANTHER" id="PTHR43124:SF3">
    <property type="entry name" value="CHLORAMPHENICOL EFFLUX PUMP RV0191"/>
    <property type="match status" value="1"/>
</dbReference>
<keyword evidence="2" id="KW-1003">Cell membrane</keyword>
<dbReference type="Pfam" id="PF06779">
    <property type="entry name" value="MFS_4"/>
    <property type="match status" value="1"/>
</dbReference>
<feature type="region of interest" description="Disordered" evidence="6">
    <location>
        <begin position="398"/>
        <end position="434"/>
    </location>
</feature>
<dbReference type="InterPro" id="IPR020846">
    <property type="entry name" value="MFS_dom"/>
</dbReference>
<organism evidence="9 10">
    <name type="scientific">Streptomyces flaveus</name>
    <dbReference type="NCBI Taxonomy" id="66370"/>
    <lineage>
        <taxon>Bacteria</taxon>
        <taxon>Bacillati</taxon>
        <taxon>Actinomycetota</taxon>
        <taxon>Actinomycetes</taxon>
        <taxon>Kitasatosporales</taxon>
        <taxon>Streptomycetaceae</taxon>
        <taxon>Streptomyces</taxon>
        <taxon>Streptomyces aurantiacus group</taxon>
    </lineage>
</organism>
<evidence type="ECO:0000256" key="5">
    <source>
        <dbReference type="ARBA" id="ARBA00023136"/>
    </source>
</evidence>
<name>A0A917QXT0_9ACTN</name>
<feature type="transmembrane region" description="Helical" evidence="7">
    <location>
        <begin position="255"/>
        <end position="275"/>
    </location>
</feature>
<feature type="compositionally biased region" description="Basic and acidic residues" evidence="6">
    <location>
        <begin position="404"/>
        <end position="414"/>
    </location>
</feature>
<sequence>MTRIIGRPQWHVGLAGLSAIGVTFGFARYGYGLYLPEFRREFGLSVATVGLIGSASYIGFVVALLLVGTLVARFGPRAMVIMGGGCATAGMGLVTVARDPAALTTGLVLAGMSSGWVWAPYSDVVDRVIPRNRRERVMAVIATGTAFGVVVAGPLALFLRNSHWRHAWSVFAVAALAATVYNALVLPGGSHHAAPHGARGRSEADRAGSGAGRGWFLRRRAVPLYLTAVSYGLVGAVYWAYAIEAITDETGSGSATAPLFWTLMGLAGTAGALTGHAITRHGLRRTHIGLFTGLAVAVALLGTAPGSLPAVAASAVLYGPCFMAGSALLAVWSYYTFPEKPSTGFTATILFVGLGTITGPATLGALADSHGLRAAFLVTALVAATTLLVRPGSWLGPRSGTGKARNEYGHEYGRHGQVHQGRRGAGPARHPHGN</sequence>
<dbReference type="Proteomes" id="UP000637788">
    <property type="component" value="Unassembled WGS sequence"/>
</dbReference>
<keyword evidence="10" id="KW-1185">Reference proteome</keyword>
<evidence type="ECO:0000259" key="8">
    <source>
        <dbReference type="PROSITE" id="PS50850"/>
    </source>
</evidence>
<dbReference type="PROSITE" id="PS50850">
    <property type="entry name" value="MFS"/>
    <property type="match status" value="1"/>
</dbReference>
<dbReference type="SUPFAM" id="SSF103473">
    <property type="entry name" value="MFS general substrate transporter"/>
    <property type="match status" value="1"/>
</dbReference>
<evidence type="ECO:0000313" key="10">
    <source>
        <dbReference type="Proteomes" id="UP000637788"/>
    </source>
</evidence>
<dbReference type="InterPro" id="IPR010645">
    <property type="entry name" value="MFS_4"/>
</dbReference>
<feature type="transmembrane region" description="Helical" evidence="7">
    <location>
        <begin position="310"/>
        <end position="332"/>
    </location>
</feature>
<dbReference type="AlphaFoldDB" id="A0A917QXT0"/>
<reference evidence="9" key="2">
    <citation type="submission" date="2020-09" db="EMBL/GenBank/DDBJ databases">
        <authorList>
            <person name="Sun Q."/>
            <person name="Ohkuma M."/>
        </authorList>
    </citation>
    <scope>NUCLEOTIDE SEQUENCE</scope>
    <source>
        <strain evidence="9">JCM 3035</strain>
    </source>
</reference>
<feature type="transmembrane region" description="Helical" evidence="7">
    <location>
        <begin position="103"/>
        <end position="125"/>
    </location>
</feature>
<feature type="transmembrane region" description="Helical" evidence="7">
    <location>
        <begin position="79"/>
        <end position="97"/>
    </location>
</feature>
<keyword evidence="3 7" id="KW-0812">Transmembrane</keyword>
<feature type="transmembrane region" description="Helical" evidence="7">
    <location>
        <begin position="372"/>
        <end position="389"/>
    </location>
</feature>
<dbReference type="InterPro" id="IPR036259">
    <property type="entry name" value="MFS_trans_sf"/>
</dbReference>
<evidence type="ECO:0000256" key="4">
    <source>
        <dbReference type="ARBA" id="ARBA00022989"/>
    </source>
</evidence>
<gene>
    <name evidence="9" type="ORF">GCM10010094_39120</name>
</gene>
<reference evidence="9" key="1">
    <citation type="journal article" date="2014" name="Int. J. Syst. Evol. Microbiol.">
        <title>Complete genome sequence of Corynebacterium casei LMG S-19264T (=DSM 44701T), isolated from a smear-ripened cheese.</title>
        <authorList>
            <consortium name="US DOE Joint Genome Institute (JGI-PGF)"/>
            <person name="Walter F."/>
            <person name="Albersmeier A."/>
            <person name="Kalinowski J."/>
            <person name="Ruckert C."/>
        </authorList>
    </citation>
    <scope>NUCLEOTIDE SEQUENCE</scope>
    <source>
        <strain evidence="9">JCM 3035</strain>
    </source>
</reference>
<keyword evidence="4 7" id="KW-1133">Transmembrane helix</keyword>
<feature type="domain" description="Major facilitator superfamily (MFS) profile" evidence="8">
    <location>
        <begin position="13"/>
        <end position="398"/>
    </location>
</feature>
<comment type="subcellular location">
    <subcellularLocation>
        <location evidence="1">Cell membrane</location>
        <topology evidence="1">Multi-pass membrane protein</topology>
    </subcellularLocation>
</comment>
<feature type="transmembrane region" description="Helical" evidence="7">
    <location>
        <begin position="12"/>
        <end position="31"/>
    </location>
</feature>
<evidence type="ECO:0000313" key="9">
    <source>
        <dbReference type="EMBL" id="GGK74323.1"/>
    </source>
</evidence>
<keyword evidence="5 7" id="KW-0472">Membrane</keyword>
<evidence type="ECO:0000256" key="3">
    <source>
        <dbReference type="ARBA" id="ARBA00022692"/>
    </source>
</evidence>
<accession>A0A917QXT0</accession>
<proteinExistence type="predicted"/>
<feature type="transmembrane region" description="Helical" evidence="7">
    <location>
        <begin position="287"/>
        <end position="304"/>
    </location>
</feature>
<feature type="transmembrane region" description="Helical" evidence="7">
    <location>
        <begin position="344"/>
        <end position="366"/>
    </location>
</feature>
<dbReference type="EMBL" id="BMPQ01000008">
    <property type="protein sequence ID" value="GGK74323.1"/>
    <property type="molecule type" value="Genomic_DNA"/>
</dbReference>
<feature type="transmembrane region" description="Helical" evidence="7">
    <location>
        <begin position="222"/>
        <end position="243"/>
    </location>
</feature>
<protein>
    <submittedName>
        <fullName evidence="9">MFS transporter</fullName>
    </submittedName>
</protein>
<feature type="transmembrane region" description="Helical" evidence="7">
    <location>
        <begin position="165"/>
        <end position="186"/>
    </location>
</feature>
<evidence type="ECO:0000256" key="6">
    <source>
        <dbReference type="SAM" id="MobiDB-lite"/>
    </source>
</evidence>
<dbReference type="PANTHER" id="PTHR43124">
    <property type="entry name" value="PURINE EFFLUX PUMP PBUE"/>
    <property type="match status" value="1"/>
</dbReference>
<evidence type="ECO:0000256" key="1">
    <source>
        <dbReference type="ARBA" id="ARBA00004651"/>
    </source>
</evidence>
<dbReference type="InterPro" id="IPR050189">
    <property type="entry name" value="MFS_Efflux_Transporters"/>
</dbReference>
<dbReference type="GO" id="GO:0022857">
    <property type="term" value="F:transmembrane transporter activity"/>
    <property type="evidence" value="ECO:0007669"/>
    <property type="project" value="InterPro"/>
</dbReference>
<comment type="caution">
    <text evidence="9">The sequence shown here is derived from an EMBL/GenBank/DDBJ whole genome shotgun (WGS) entry which is preliminary data.</text>
</comment>
<evidence type="ECO:0000256" key="2">
    <source>
        <dbReference type="ARBA" id="ARBA00022475"/>
    </source>
</evidence>
<evidence type="ECO:0000256" key="7">
    <source>
        <dbReference type="SAM" id="Phobius"/>
    </source>
</evidence>